<name>A0A2P2BP47_9FIRM</name>
<dbReference type="Proteomes" id="UP000245695">
    <property type="component" value="Chromosome 1"/>
</dbReference>
<dbReference type="RefSeq" id="WP_092927134.1">
    <property type="nucleotide sequence ID" value="NZ_FJTZ01000012.1"/>
</dbReference>
<keyword evidence="2" id="KW-1185">Reference proteome</keyword>
<accession>A0A2P2BP47</accession>
<dbReference type="AlphaFoldDB" id="A0A2P2BP47"/>
<proteinExistence type="predicted"/>
<sequence>MRPTYEQEVKALEEHLKGLSKEKLEELVYLVDENTDDRMCIGGVNFFKVDIIRIVEALETNTEL</sequence>
<organism evidence="1 2">
    <name type="scientific">Romboutsia hominis</name>
    <dbReference type="NCBI Taxonomy" id="1507512"/>
    <lineage>
        <taxon>Bacteria</taxon>
        <taxon>Bacillati</taxon>
        <taxon>Bacillota</taxon>
        <taxon>Clostridia</taxon>
        <taxon>Peptostreptococcales</taxon>
        <taxon>Peptostreptococcaceae</taxon>
        <taxon>Romboutsia</taxon>
    </lineage>
</organism>
<dbReference type="KEGG" id="rhom:FRIFI_0574"/>
<protein>
    <submittedName>
        <fullName evidence="1">Uncharacterized protein</fullName>
    </submittedName>
</protein>
<dbReference type="EMBL" id="LN650648">
    <property type="protein sequence ID" value="CEI72121.1"/>
    <property type="molecule type" value="Genomic_DNA"/>
</dbReference>
<reference evidence="1 2" key="1">
    <citation type="submission" date="2014-09" db="EMBL/GenBank/DDBJ databases">
        <authorList>
            <person name="Hornung B.V."/>
        </authorList>
    </citation>
    <scope>NUCLEOTIDE SEQUENCE [LARGE SCALE GENOMIC DNA]</scope>
    <source>
        <strain evidence="1 2">FRIFI</strain>
    </source>
</reference>
<evidence type="ECO:0000313" key="2">
    <source>
        <dbReference type="Proteomes" id="UP000245695"/>
    </source>
</evidence>
<gene>
    <name evidence="1" type="ORF">FRIFI_0574</name>
</gene>
<evidence type="ECO:0000313" key="1">
    <source>
        <dbReference type="EMBL" id="CEI72121.1"/>
    </source>
</evidence>